<evidence type="ECO:0000313" key="3">
    <source>
        <dbReference type="Proteomes" id="UP000029779"/>
    </source>
</evidence>
<name>G9I071_HZNV2</name>
<keyword evidence="1" id="KW-1133">Transmembrane helix</keyword>
<dbReference type="Proteomes" id="UP000029779">
    <property type="component" value="Segment"/>
</dbReference>
<organism evidence="2 3">
    <name type="scientific">Helicoverpa zea nudivirus 2</name>
    <name type="common">HzNV-2</name>
    <dbReference type="NCBI Taxonomy" id="1128424"/>
    <lineage>
        <taxon>Viruses</taxon>
        <taxon>Viruses incertae sedis</taxon>
        <taxon>Naldaviricetes</taxon>
        <taxon>Lefavirales</taxon>
        <taxon>Nudiviridae</taxon>
        <taxon>Betanudivirus</taxon>
        <taxon>Betanudivirus hezeae</taxon>
    </lineage>
</organism>
<evidence type="ECO:0000256" key="1">
    <source>
        <dbReference type="SAM" id="Phobius"/>
    </source>
</evidence>
<dbReference type="EMBL" id="JN418988">
    <property type="protein sequence ID" value="AEW69594.1"/>
    <property type="molecule type" value="Genomic_DNA"/>
</dbReference>
<protein>
    <submittedName>
        <fullName evidence="2">Uncharacterized protein</fullName>
    </submittedName>
</protein>
<feature type="transmembrane region" description="Helical" evidence="1">
    <location>
        <begin position="45"/>
        <end position="64"/>
    </location>
</feature>
<organismHost>
    <name type="scientific">Helicoverpa zea</name>
    <name type="common">Corn earworm moth</name>
    <name type="synonym">Heliothis zea</name>
    <dbReference type="NCBI Taxonomy" id="7113"/>
</organismHost>
<dbReference type="RefSeq" id="YP_004956793.1">
    <property type="nucleotide sequence ID" value="NC_004156.2"/>
</dbReference>
<dbReference type="KEGG" id="vg:11536483"/>
<sequence length="68" mass="7658">MFTFECYIKHFARTVSIQSAIVICSANTLVVELYLYFSTTPTSSTFAYSLPTLCILLLPVPTFTNHET</sequence>
<evidence type="ECO:0000313" key="2">
    <source>
        <dbReference type="EMBL" id="AEW69594.1"/>
    </source>
</evidence>
<keyword evidence="1" id="KW-0472">Membrane</keyword>
<keyword evidence="1" id="KW-0812">Transmembrane</keyword>
<proteinExistence type="predicted"/>
<accession>G9I071</accession>
<dbReference type="GeneID" id="11536483"/>
<reference evidence="2" key="1">
    <citation type="journal article" date="2012" name="Viruses">
        <title>Analysis of the Genome of the Sexually Transmitted Insect Virus Helicoverpa zea Nudivirus 2.</title>
        <authorList>
            <person name="Burand J.P."/>
            <person name="Kim W."/>
            <person name="Afonso C.L."/>
            <person name="Tulman E.R."/>
            <person name="Kutish G.F."/>
            <person name="Lu Z."/>
            <person name="Rock D.L."/>
        </authorList>
    </citation>
    <scope>NUCLEOTIDE SEQUENCE [LARGE SCALE GENOMIC DNA]</scope>
    <source>
        <strain evidence="2">MS1</strain>
    </source>
</reference>
<keyword evidence="3" id="KW-1185">Reference proteome</keyword>
<feature type="transmembrane region" description="Helical" evidence="1">
    <location>
        <begin position="20"/>
        <end position="39"/>
    </location>
</feature>
<gene>
    <name evidence="2" type="primary">orf45</name>
    <name evidence="2" type="ORF">Hz2V045</name>
</gene>